<dbReference type="CDD" id="cd00371">
    <property type="entry name" value="HMA"/>
    <property type="match status" value="1"/>
</dbReference>
<evidence type="ECO:0000259" key="11">
    <source>
        <dbReference type="PROSITE" id="PS50846"/>
    </source>
</evidence>
<feature type="transmembrane region" description="Helical" evidence="10">
    <location>
        <begin position="121"/>
        <end position="139"/>
    </location>
</feature>
<gene>
    <name evidence="12" type="ORF">CK503_01395</name>
</gene>
<organism evidence="12 13">
    <name type="scientific">Fodinibius salipaludis</name>
    <dbReference type="NCBI Taxonomy" id="2032627"/>
    <lineage>
        <taxon>Bacteria</taxon>
        <taxon>Pseudomonadati</taxon>
        <taxon>Balneolota</taxon>
        <taxon>Balneolia</taxon>
        <taxon>Balneolales</taxon>
        <taxon>Balneolaceae</taxon>
        <taxon>Fodinibius</taxon>
    </lineage>
</organism>
<dbReference type="NCBIfam" id="TIGR01512">
    <property type="entry name" value="ATPase-IB2_Cd"/>
    <property type="match status" value="1"/>
</dbReference>
<dbReference type="InterPro" id="IPR017969">
    <property type="entry name" value="Heavy-metal-associated_CS"/>
</dbReference>
<dbReference type="InterPro" id="IPR059000">
    <property type="entry name" value="ATPase_P-type_domA"/>
</dbReference>
<feature type="transmembrane region" description="Helical" evidence="10">
    <location>
        <begin position="94"/>
        <end position="115"/>
    </location>
</feature>
<dbReference type="OrthoDB" id="1521937at2"/>
<dbReference type="GO" id="GO:0055070">
    <property type="term" value="P:copper ion homeostasis"/>
    <property type="evidence" value="ECO:0007669"/>
    <property type="project" value="TreeGrafter"/>
</dbReference>
<dbReference type="InterPro" id="IPR036412">
    <property type="entry name" value="HAD-like_sf"/>
</dbReference>
<dbReference type="PROSITE" id="PS01047">
    <property type="entry name" value="HMA_1"/>
    <property type="match status" value="1"/>
</dbReference>
<evidence type="ECO:0000256" key="9">
    <source>
        <dbReference type="ARBA" id="ARBA00023136"/>
    </source>
</evidence>
<evidence type="ECO:0000256" key="10">
    <source>
        <dbReference type="RuleBase" id="RU362081"/>
    </source>
</evidence>
<keyword evidence="9 10" id="KW-0472">Membrane</keyword>
<dbReference type="AlphaFoldDB" id="A0A2A2GGM8"/>
<dbReference type="GO" id="GO:0005886">
    <property type="term" value="C:plasma membrane"/>
    <property type="evidence" value="ECO:0007669"/>
    <property type="project" value="UniProtKB-SubCell"/>
</dbReference>
<keyword evidence="7" id="KW-1278">Translocase</keyword>
<reference evidence="12 13" key="1">
    <citation type="submission" date="2017-08" db="EMBL/GenBank/DDBJ databases">
        <title>Aliifodinibius alkalisoli sp. nov., isolated from saline alkaline soil.</title>
        <authorList>
            <person name="Liu D."/>
            <person name="Zhang G."/>
        </authorList>
    </citation>
    <scope>NUCLEOTIDE SEQUENCE [LARGE SCALE GENOMIC DNA]</scope>
    <source>
        <strain evidence="12 13">WN023</strain>
    </source>
</reference>
<feature type="transmembrane region" description="Helical" evidence="10">
    <location>
        <begin position="320"/>
        <end position="338"/>
    </location>
</feature>
<dbReference type="NCBIfam" id="TIGR01525">
    <property type="entry name" value="ATPase-IB_hvy"/>
    <property type="match status" value="1"/>
</dbReference>
<dbReference type="InterPro" id="IPR001757">
    <property type="entry name" value="P_typ_ATPase"/>
</dbReference>
<evidence type="ECO:0000313" key="12">
    <source>
        <dbReference type="EMBL" id="PAU95932.1"/>
    </source>
</evidence>
<feature type="transmembrane region" description="Helical" evidence="10">
    <location>
        <begin position="344"/>
        <end position="367"/>
    </location>
</feature>
<dbReference type="PANTHER" id="PTHR43520:SF8">
    <property type="entry name" value="P-TYPE CU(+) TRANSPORTER"/>
    <property type="match status" value="1"/>
</dbReference>
<dbReference type="Proteomes" id="UP000218831">
    <property type="component" value="Unassembled WGS sequence"/>
</dbReference>
<dbReference type="Gene3D" id="3.40.1110.10">
    <property type="entry name" value="Calcium-transporting ATPase, cytoplasmic domain N"/>
    <property type="match status" value="1"/>
</dbReference>
<evidence type="ECO:0000256" key="3">
    <source>
        <dbReference type="ARBA" id="ARBA00022692"/>
    </source>
</evidence>
<dbReference type="PRINTS" id="PR00119">
    <property type="entry name" value="CATATPASE"/>
</dbReference>
<dbReference type="Pfam" id="PF00122">
    <property type="entry name" value="E1-E2_ATPase"/>
    <property type="match status" value="1"/>
</dbReference>
<dbReference type="RefSeq" id="WP_095605176.1">
    <property type="nucleotide sequence ID" value="NZ_NSKE01000001.1"/>
</dbReference>
<dbReference type="InterPro" id="IPR023214">
    <property type="entry name" value="HAD_sf"/>
</dbReference>
<dbReference type="GO" id="GO:0005507">
    <property type="term" value="F:copper ion binding"/>
    <property type="evidence" value="ECO:0007669"/>
    <property type="project" value="TreeGrafter"/>
</dbReference>
<dbReference type="SUPFAM" id="SSF55008">
    <property type="entry name" value="HMA, heavy metal-associated domain"/>
    <property type="match status" value="1"/>
</dbReference>
<dbReference type="GO" id="GO:0005524">
    <property type="term" value="F:ATP binding"/>
    <property type="evidence" value="ECO:0007669"/>
    <property type="project" value="UniProtKB-UniRule"/>
</dbReference>
<keyword evidence="4 10" id="KW-0479">Metal-binding</keyword>
<evidence type="ECO:0000313" key="13">
    <source>
        <dbReference type="Proteomes" id="UP000218831"/>
    </source>
</evidence>
<dbReference type="InterPro" id="IPR044492">
    <property type="entry name" value="P_typ_ATPase_HD_dom"/>
</dbReference>
<proteinExistence type="inferred from homology"/>
<dbReference type="Pfam" id="PF00403">
    <property type="entry name" value="HMA"/>
    <property type="match status" value="1"/>
</dbReference>
<comment type="similarity">
    <text evidence="2 10">Belongs to the cation transport ATPase (P-type) (TC 3.A.3) family. Type IB subfamily.</text>
</comment>
<dbReference type="InterPro" id="IPR018303">
    <property type="entry name" value="ATPase_P-typ_P_site"/>
</dbReference>
<accession>A0A2A2GGM8</accession>
<dbReference type="SFLD" id="SFLDG00002">
    <property type="entry name" value="C1.7:_P-type_atpase_like"/>
    <property type="match status" value="1"/>
</dbReference>
<comment type="subcellular location">
    <subcellularLocation>
        <location evidence="10">Cell membrane</location>
    </subcellularLocation>
    <subcellularLocation>
        <location evidence="1">Endomembrane system</location>
        <topology evidence="1">Multi-pass membrane protein</topology>
    </subcellularLocation>
</comment>
<keyword evidence="10" id="KW-1003">Cell membrane</keyword>
<dbReference type="FunFam" id="2.70.150.10:FF:000002">
    <property type="entry name" value="Copper-transporting ATPase 1, putative"/>
    <property type="match status" value="1"/>
</dbReference>
<comment type="caution">
    <text evidence="12">The sequence shown here is derived from an EMBL/GenBank/DDBJ whole genome shotgun (WGS) entry which is preliminary data.</text>
</comment>
<dbReference type="GO" id="GO:0016887">
    <property type="term" value="F:ATP hydrolysis activity"/>
    <property type="evidence" value="ECO:0007669"/>
    <property type="project" value="InterPro"/>
</dbReference>
<dbReference type="SFLD" id="SFLDF00027">
    <property type="entry name" value="p-type_atpase"/>
    <property type="match status" value="1"/>
</dbReference>
<dbReference type="GO" id="GO:0012505">
    <property type="term" value="C:endomembrane system"/>
    <property type="evidence" value="ECO:0007669"/>
    <property type="project" value="UniProtKB-SubCell"/>
</dbReference>
<name>A0A2A2GGM8_9BACT</name>
<dbReference type="NCBIfam" id="TIGR01494">
    <property type="entry name" value="ATPase_P-type"/>
    <property type="match status" value="1"/>
</dbReference>
<keyword evidence="5 10" id="KW-0547">Nucleotide-binding</keyword>
<evidence type="ECO:0000256" key="8">
    <source>
        <dbReference type="ARBA" id="ARBA00022989"/>
    </source>
</evidence>
<dbReference type="SUPFAM" id="SSF81653">
    <property type="entry name" value="Calcium ATPase, transduction domain A"/>
    <property type="match status" value="1"/>
</dbReference>
<dbReference type="InterPro" id="IPR027256">
    <property type="entry name" value="P-typ_ATPase_IB"/>
</dbReference>
<dbReference type="PRINTS" id="PR00941">
    <property type="entry name" value="CDATPASE"/>
</dbReference>
<dbReference type="PROSITE" id="PS00154">
    <property type="entry name" value="ATPASE_E1_E2"/>
    <property type="match status" value="1"/>
</dbReference>
<dbReference type="GO" id="GO:0043682">
    <property type="term" value="F:P-type divalent copper transporter activity"/>
    <property type="evidence" value="ECO:0007669"/>
    <property type="project" value="TreeGrafter"/>
</dbReference>
<dbReference type="SFLD" id="SFLDS00003">
    <property type="entry name" value="Haloacid_Dehalogenase"/>
    <property type="match status" value="1"/>
</dbReference>
<evidence type="ECO:0000256" key="6">
    <source>
        <dbReference type="ARBA" id="ARBA00022840"/>
    </source>
</evidence>
<dbReference type="PROSITE" id="PS50846">
    <property type="entry name" value="HMA_2"/>
    <property type="match status" value="1"/>
</dbReference>
<dbReference type="Gene3D" id="3.40.50.1000">
    <property type="entry name" value="HAD superfamily/HAD-like"/>
    <property type="match status" value="1"/>
</dbReference>
<feature type="domain" description="HMA" evidence="11">
    <location>
        <begin position="4"/>
        <end position="70"/>
    </location>
</feature>
<dbReference type="Gene3D" id="3.30.70.100">
    <property type="match status" value="1"/>
</dbReference>
<keyword evidence="3 10" id="KW-0812">Transmembrane</keyword>
<keyword evidence="13" id="KW-1185">Reference proteome</keyword>
<dbReference type="InterPro" id="IPR023299">
    <property type="entry name" value="ATPase_P-typ_cyto_dom_N"/>
</dbReference>
<dbReference type="Pfam" id="PF00702">
    <property type="entry name" value="Hydrolase"/>
    <property type="match status" value="1"/>
</dbReference>
<protein>
    <submittedName>
        <fullName evidence="12">ATPase P</fullName>
    </submittedName>
</protein>
<evidence type="ECO:0000256" key="7">
    <source>
        <dbReference type="ARBA" id="ARBA00022967"/>
    </source>
</evidence>
<dbReference type="Gene3D" id="2.70.150.10">
    <property type="entry name" value="Calcium-transporting ATPase, cytoplasmic transduction domain A"/>
    <property type="match status" value="1"/>
</dbReference>
<dbReference type="SUPFAM" id="SSF56784">
    <property type="entry name" value="HAD-like"/>
    <property type="match status" value="1"/>
</dbReference>
<dbReference type="InterPro" id="IPR036163">
    <property type="entry name" value="HMA_dom_sf"/>
</dbReference>
<dbReference type="PANTHER" id="PTHR43520">
    <property type="entry name" value="ATP7, ISOFORM B"/>
    <property type="match status" value="1"/>
</dbReference>
<keyword evidence="6 10" id="KW-0067">ATP-binding</keyword>
<dbReference type="NCBIfam" id="TIGR01511">
    <property type="entry name" value="ATPase-IB1_Cu"/>
    <property type="match status" value="1"/>
</dbReference>
<evidence type="ECO:0000256" key="1">
    <source>
        <dbReference type="ARBA" id="ARBA00004127"/>
    </source>
</evidence>
<dbReference type="SUPFAM" id="SSF81665">
    <property type="entry name" value="Calcium ATPase, transmembrane domain M"/>
    <property type="match status" value="1"/>
</dbReference>
<keyword evidence="8 10" id="KW-1133">Transmembrane helix</keyword>
<sequence length="698" mass="75299">MNKKEVQLTVKGMDCSGCANNVKTALEQLEEVESAEVLLSAEKARINTKTDQPDLDSIKKAVEDIGYHIPDNTSDQYREENESLKEKAQKSFRLFGLVFGAILLIVIAGEWLGLFQTLTQWIPFWLGALLVLFMGYPVFKQVIVAAKKGLVTPHALMALGSITALAAGEWVTAGIVVFFMRTGDYIESYTTEKARDSLRSLTKHAPQTATVLRDDTEQEIPIDQVKQGDKILVRPGGKIPVDGTVIDGQATIDESPITGESMPVEKTEGSNVFASTIAQGGFLTLRAEAIGRDSTFGKIISMVEEAESQKGAIQRYADKFSAWYLPVVTFIAVLTYLLSGDLMATVAVMVVACACAFALATPVALLASVGSNAKRGVLIKGGKYIEALDRADVLLIDKTGTLTFGRPEISDIIPFNGTTEGDLLAMAASAEQYSDHPIGKAVVEAAQKRYLTLSKPDNFKEITANGVRASVDGHTITVGNQRLLDDETQEIKSAVDTLKKEGKTAIIVQKNGLPVGVLAARDTERSEAGAALENLREQHSFDTVELLTGDNIETARHLAKKLNIDFRGELLPEDKIDIVKKYQSEGHTVVMIGDGINDAPALAQADVGIAMGTTGTDVAIETADITLMRDDWYLVPDLFASADKTMRVIKWNFGFTTAYNLVGLSLAAFGILPPVLAAAAQSLPDVGILLNSSRLLTK</sequence>
<dbReference type="InterPro" id="IPR023298">
    <property type="entry name" value="ATPase_P-typ_TM_dom_sf"/>
</dbReference>
<dbReference type="EMBL" id="NSKE01000001">
    <property type="protein sequence ID" value="PAU95932.1"/>
    <property type="molecule type" value="Genomic_DNA"/>
</dbReference>
<evidence type="ECO:0000256" key="2">
    <source>
        <dbReference type="ARBA" id="ARBA00006024"/>
    </source>
</evidence>
<dbReference type="InterPro" id="IPR006121">
    <property type="entry name" value="HMA_dom"/>
</dbReference>
<evidence type="ECO:0000256" key="4">
    <source>
        <dbReference type="ARBA" id="ARBA00022723"/>
    </source>
</evidence>
<evidence type="ECO:0000256" key="5">
    <source>
        <dbReference type="ARBA" id="ARBA00022741"/>
    </source>
</evidence>
<dbReference type="InterPro" id="IPR008250">
    <property type="entry name" value="ATPase_P-typ_transduc_dom_A_sf"/>
</dbReference>